<dbReference type="Proteomes" id="UP000199288">
    <property type="component" value="Unassembled WGS sequence"/>
</dbReference>
<proteinExistence type="predicted"/>
<dbReference type="InterPro" id="IPR018720">
    <property type="entry name" value="DUF2249"/>
</dbReference>
<dbReference type="AlphaFoldDB" id="A0A1H3WY31"/>
<dbReference type="EMBL" id="FNQV01000003">
    <property type="protein sequence ID" value="SDZ92075.1"/>
    <property type="molecule type" value="Genomic_DNA"/>
</dbReference>
<dbReference type="OrthoDB" id="8451629at2"/>
<sequence>MGMTHTCGCQHTNLLEETIDVLAIPHSVRHAAILGAVSSLPVGATILIKAPHVPTPLLNQITELEGEWAFEMVQEGPTDWIVRVARQS</sequence>
<protein>
    <submittedName>
        <fullName evidence="2">Uncharacterized conserved protein, DUF2249 family</fullName>
    </submittedName>
</protein>
<evidence type="ECO:0000313" key="3">
    <source>
        <dbReference type="Proteomes" id="UP000199288"/>
    </source>
</evidence>
<evidence type="ECO:0000259" key="1">
    <source>
        <dbReference type="Pfam" id="PF10006"/>
    </source>
</evidence>
<feature type="domain" description="DUF2249" evidence="1">
    <location>
        <begin position="18"/>
        <end position="86"/>
    </location>
</feature>
<keyword evidence="3" id="KW-1185">Reference proteome</keyword>
<organism evidence="2 3">
    <name type="scientific">Bowdeniella nasicola</name>
    <dbReference type="NCBI Taxonomy" id="208480"/>
    <lineage>
        <taxon>Bacteria</taxon>
        <taxon>Bacillati</taxon>
        <taxon>Actinomycetota</taxon>
        <taxon>Actinomycetes</taxon>
        <taxon>Actinomycetales</taxon>
        <taxon>Actinomycetaceae</taxon>
        <taxon>Bowdeniella</taxon>
    </lineage>
</organism>
<gene>
    <name evidence="2" type="ORF">SAMN02910418_00540</name>
</gene>
<dbReference type="Pfam" id="PF10006">
    <property type="entry name" value="DUF2249"/>
    <property type="match status" value="1"/>
</dbReference>
<name>A0A1H3WY31_9ACTO</name>
<accession>A0A1H3WY31</accession>
<reference evidence="3" key="1">
    <citation type="submission" date="2016-10" db="EMBL/GenBank/DDBJ databases">
        <authorList>
            <person name="Varghese N."/>
            <person name="Submissions S."/>
        </authorList>
    </citation>
    <scope>NUCLEOTIDE SEQUENCE [LARGE SCALE GENOMIC DNA]</scope>
    <source>
        <strain evidence="3">KPR-1</strain>
    </source>
</reference>
<evidence type="ECO:0000313" key="2">
    <source>
        <dbReference type="EMBL" id="SDZ92075.1"/>
    </source>
</evidence>